<dbReference type="EMBL" id="DXFT01000037">
    <property type="protein sequence ID" value="HIX02862.1"/>
    <property type="molecule type" value="Genomic_DNA"/>
</dbReference>
<dbReference type="InterPro" id="IPR036465">
    <property type="entry name" value="vWFA_dom_sf"/>
</dbReference>
<feature type="domain" description="VWFA" evidence="1">
    <location>
        <begin position="399"/>
        <end position="577"/>
    </location>
</feature>
<protein>
    <submittedName>
        <fullName evidence="2">VWA domain-containing protein</fullName>
    </submittedName>
</protein>
<organism evidence="2 3">
    <name type="scientific">Candidatus Odoribacter faecigallinarum</name>
    <dbReference type="NCBI Taxonomy" id="2838706"/>
    <lineage>
        <taxon>Bacteria</taxon>
        <taxon>Pseudomonadati</taxon>
        <taxon>Bacteroidota</taxon>
        <taxon>Bacteroidia</taxon>
        <taxon>Bacteroidales</taxon>
        <taxon>Odoribacteraceae</taxon>
        <taxon>Odoribacter</taxon>
    </lineage>
</organism>
<evidence type="ECO:0000313" key="2">
    <source>
        <dbReference type="EMBL" id="HIX02862.1"/>
    </source>
</evidence>
<comment type="caution">
    <text evidence="2">The sequence shown here is derived from an EMBL/GenBank/DDBJ whole genome shotgun (WGS) entry which is preliminary data.</text>
</comment>
<gene>
    <name evidence="2" type="ORF">H9863_01935</name>
</gene>
<dbReference type="Pfam" id="PF00092">
    <property type="entry name" value="VWA"/>
    <property type="match status" value="1"/>
</dbReference>
<dbReference type="PANTHER" id="PTHR41248">
    <property type="entry name" value="NORD PROTEIN"/>
    <property type="match status" value="1"/>
</dbReference>
<dbReference type="SUPFAM" id="SSF53300">
    <property type="entry name" value="vWA-like"/>
    <property type="match status" value="1"/>
</dbReference>
<dbReference type="Gene3D" id="3.40.50.410">
    <property type="entry name" value="von Willebrand factor, type A domain"/>
    <property type="match status" value="1"/>
</dbReference>
<dbReference type="Proteomes" id="UP000824202">
    <property type="component" value="Unassembled WGS sequence"/>
</dbReference>
<proteinExistence type="predicted"/>
<sequence>MTREEIESLYQEVELDRCWWGELPDTGDLLDKDFPQTADIYQLMPVCARIALHITGELPRVVFQKEPDAMPSFHAIVMNPEILSLKVSEKIRVEVFFGQYIHQLGHFCYSRDIFENTSYSFWQKYFMHLIDNRRIEARLVQAYPGYFYYLQAARKMLYTLAFLRAERELKFSDLDAVRLNYLATKIMVPELLNSPVFMGRFAPHRARLGWVDGIVDGIRDFGALTSRQMYEWGCQVASHFFLEDVSRNPQEGKPMWNYYSKVMMNLPLEVEGAPVDIDVKIWDDLFMDLTKSLDLVSSRELEERKNAQGVAKYAGLRADGFYQVADASLGKIDPLVLRKAKELATKMRLNFLAFQAKMDKTCLFYGQESGDLDDDELYQVSFNRQIFTEELPTLSAMLDIVVLLDLSGSMAEQGKLEMQLLLSVALALAFDSNPNISFSIYGHRFRQGRVEIFRFHEPGCRLEIQKLFSQEGMYVNADGFAISWAVKQFRASVRHKFLLVISDGTPTAAPGTLDPRIHVRESVRKAQREGIIVLSLGISNFDQADMYDEFIPYSGDDVTFRLVQWFRRKLSHIADGAIY</sequence>
<dbReference type="InterPro" id="IPR051928">
    <property type="entry name" value="NorD/CobT"/>
</dbReference>
<reference evidence="2" key="1">
    <citation type="journal article" date="2021" name="PeerJ">
        <title>Extensive microbial diversity within the chicken gut microbiome revealed by metagenomics and culture.</title>
        <authorList>
            <person name="Gilroy R."/>
            <person name="Ravi A."/>
            <person name="Getino M."/>
            <person name="Pursley I."/>
            <person name="Horton D.L."/>
            <person name="Alikhan N.F."/>
            <person name="Baker D."/>
            <person name="Gharbi K."/>
            <person name="Hall N."/>
            <person name="Watson M."/>
            <person name="Adriaenssens E.M."/>
            <person name="Foster-Nyarko E."/>
            <person name="Jarju S."/>
            <person name="Secka A."/>
            <person name="Antonio M."/>
            <person name="Oren A."/>
            <person name="Chaudhuri R.R."/>
            <person name="La Ragione R."/>
            <person name="Hildebrand F."/>
            <person name="Pallen M.J."/>
        </authorList>
    </citation>
    <scope>NUCLEOTIDE SEQUENCE</scope>
    <source>
        <strain evidence="2">23274</strain>
    </source>
</reference>
<reference evidence="2" key="2">
    <citation type="submission" date="2021-04" db="EMBL/GenBank/DDBJ databases">
        <authorList>
            <person name="Gilroy R."/>
        </authorList>
    </citation>
    <scope>NUCLEOTIDE SEQUENCE</scope>
    <source>
        <strain evidence="2">23274</strain>
    </source>
</reference>
<dbReference type="PANTHER" id="PTHR41248:SF1">
    <property type="entry name" value="NORD PROTEIN"/>
    <property type="match status" value="1"/>
</dbReference>
<dbReference type="InterPro" id="IPR002035">
    <property type="entry name" value="VWF_A"/>
</dbReference>
<dbReference type="AlphaFoldDB" id="A0A9D2ABK0"/>
<name>A0A9D2ABK0_9BACT</name>
<accession>A0A9D2ABK0</accession>
<dbReference type="PROSITE" id="PS50234">
    <property type="entry name" value="VWFA"/>
    <property type="match status" value="1"/>
</dbReference>
<dbReference type="SMART" id="SM00327">
    <property type="entry name" value="VWA"/>
    <property type="match status" value="1"/>
</dbReference>
<evidence type="ECO:0000313" key="3">
    <source>
        <dbReference type="Proteomes" id="UP000824202"/>
    </source>
</evidence>
<evidence type="ECO:0000259" key="1">
    <source>
        <dbReference type="PROSITE" id="PS50234"/>
    </source>
</evidence>